<reference evidence="4 5" key="1">
    <citation type="journal article" date="2016" name="Nat. Commun.">
        <title>Thousands of microbial genomes shed light on interconnected biogeochemical processes in an aquifer system.</title>
        <authorList>
            <person name="Anantharaman K."/>
            <person name="Brown C.T."/>
            <person name="Hug L.A."/>
            <person name="Sharon I."/>
            <person name="Castelle C.J."/>
            <person name="Probst A.J."/>
            <person name="Thomas B.C."/>
            <person name="Singh A."/>
            <person name="Wilkins M.J."/>
            <person name="Karaoz U."/>
            <person name="Brodie E.L."/>
            <person name="Williams K.H."/>
            <person name="Hubbard S.S."/>
            <person name="Banfield J.F."/>
        </authorList>
    </citation>
    <scope>NUCLEOTIDE SEQUENCE [LARGE SCALE GENOMIC DNA]</scope>
</reference>
<feature type="site" description="Important for substrate specificity" evidence="3">
    <location>
        <position position="154"/>
    </location>
</feature>
<comment type="caution">
    <text evidence="4">The sequence shown here is derived from an EMBL/GenBank/DDBJ whole genome shotgun (WGS) entry which is preliminary data.</text>
</comment>
<sequence>MQRIILASGSARRRELLGRLGVEFEVKESGYDETGIKTDDPAELVTELAIQKALAVAKLETDALIMGGDTIVVVKGEIVGKPKDEADAERMLRLLSGTKHQVISGLALVNSLTGDQLAGHEEGGVKFKELTEAEIKKYIKSGGWKGFAGGYAIQGMAAPFVVEQTGSLSAIVGFPVVLATELLEQMGVMVEIDPIELEIEIKKEVGK</sequence>
<feature type="active site" description="Proton acceptor" evidence="3">
    <location>
        <position position="69"/>
    </location>
</feature>
<dbReference type="PIRSF" id="PIRSF006305">
    <property type="entry name" value="Maf"/>
    <property type="match status" value="1"/>
</dbReference>
<dbReference type="Gene3D" id="3.90.950.10">
    <property type="match status" value="1"/>
</dbReference>
<name>A0A1F5F4L9_9BACT</name>
<dbReference type="GO" id="GO:0005737">
    <property type="term" value="C:cytoplasm"/>
    <property type="evidence" value="ECO:0007669"/>
    <property type="project" value="UniProtKB-SubCell"/>
</dbReference>
<evidence type="ECO:0000313" key="5">
    <source>
        <dbReference type="Proteomes" id="UP000176191"/>
    </source>
</evidence>
<comment type="catalytic activity">
    <reaction evidence="3">
        <text>UTP + H2O = UMP + diphosphate + H(+)</text>
        <dbReference type="Rhea" id="RHEA:29395"/>
        <dbReference type="ChEBI" id="CHEBI:15377"/>
        <dbReference type="ChEBI" id="CHEBI:15378"/>
        <dbReference type="ChEBI" id="CHEBI:33019"/>
        <dbReference type="ChEBI" id="CHEBI:46398"/>
        <dbReference type="ChEBI" id="CHEBI:57865"/>
        <dbReference type="EC" id="3.6.1.9"/>
    </reaction>
</comment>
<dbReference type="EC" id="3.6.1.9" evidence="3"/>
<dbReference type="HAMAP" id="MF_00528">
    <property type="entry name" value="Maf"/>
    <property type="match status" value="1"/>
</dbReference>
<feature type="site" description="Important for substrate specificity" evidence="3">
    <location>
        <position position="70"/>
    </location>
</feature>
<evidence type="ECO:0000256" key="2">
    <source>
        <dbReference type="ARBA" id="ARBA00022801"/>
    </source>
</evidence>
<keyword evidence="3" id="KW-0963">Cytoplasm</keyword>
<dbReference type="EMBL" id="MFAK01000032">
    <property type="protein sequence ID" value="OGD74588.1"/>
    <property type="molecule type" value="Genomic_DNA"/>
</dbReference>
<evidence type="ECO:0000313" key="4">
    <source>
        <dbReference type="EMBL" id="OGD74588.1"/>
    </source>
</evidence>
<gene>
    <name evidence="4" type="ORF">A2228_03890</name>
</gene>
<proteinExistence type="inferred from homology"/>
<keyword evidence="2 3" id="KW-0378">Hydrolase</keyword>
<comment type="subcellular location">
    <subcellularLocation>
        <location evidence="3">Cytoplasm</location>
    </subcellularLocation>
</comment>
<dbReference type="GO" id="GO:0009117">
    <property type="term" value="P:nucleotide metabolic process"/>
    <property type="evidence" value="ECO:0007669"/>
    <property type="project" value="UniProtKB-KW"/>
</dbReference>
<dbReference type="InterPro" id="IPR003697">
    <property type="entry name" value="Maf-like"/>
</dbReference>
<dbReference type="AlphaFoldDB" id="A0A1F5F4L9"/>
<comment type="caution">
    <text evidence="3">Lacks conserved residue(s) required for the propagation of feature annotation.</text>
</comment>
<dbReference type="Pfam" id="PF02545">
    <property type="entry name" value="Maf"/>
    <property type="match status" value="1"/>
</dbReference>
<keyword evidence="3" id="KW-0546">Nucleotide metabolism</keyword>
<dbReference type="NCBIfam" id="TIGR00172">
    <property type="entry name" value="maf"/>
    <property type="match status" value="1"/>
</dbReference>
<feature type="site" description="Important for substrate specificity" evidence="3">
    <location>
        <position position="12"/>
    </location>
</feature>
<organism evidence="4 5">
    <name type="scientific">Candidatus Collierbacteria bacterium RIFOXYA2_FULL_46_10</name>
    <dbReference type="NCBI Taxonomy" id="1817726"/>
    <lineage>
        <taxon>Bacteria</taxon>
        <taxon>Candidatus Collieribacteriota</taxon>
    </lineage>
</organism>
<dbReference type="Proteomes" id="UP000176191">
    <property type="component" value="Unassembled WGS sequence"/>
</dbReference>
<protein>
    <recommendedName>
        <fullName evidence="3">dTTP/UTP pyrophosphatase</fullName>
        <shortName evidence="3">dTTPase/UTPase</shortName>
        <ecNumber evidence="3">3.6.1.9</ecNumber>
    </recommendedName>
    <alternativeName>
        <fullName evidence="3">Nucleoside triphosphate pyrophosphatase</fullName>
    </alternativeName>
    <alternativeName>
        <fullName evidence="3">Nucleotide pyrophosphatase</fullName>
        <shortName evidence="3">Nucleotide PPase</shortName>
    </alternativeName>
</protein>
<dbReference type="CDD" id="cd00555">
    <property type="entry name" value="Maf"/>
    <property type="match status" value="1"/>
</dbReference>
<evidence type="ECO:0000256" key="1">
    <source>
        <dbReference type="ARBA" id="ARBA00001968"/>
    </source>
</evidence>
<dbReference type="SUPFAM" id="SSF52972">
    <property type="entry name" value="ITPase-like"/>
    <property type="match status" value="1"/>
</dbReference>
<comment type="similarity">
    <text evidence="3">Belongs to the Maf family. YhdE subfamily.</text>
</comment>
<dbReference type="PANTHER" id="PTHR43213:SF5">
    <property type="entry name" value="BIFUNCTIONAL DTTP_UTP PYROPHOSPHATASE_METHYLTRANSFERASE PROTEIN-RELATED"/>
    <property type="match status" value="1"/>
</dbReference>
<dbReference type="InterPro" id="IPR029001">
    <property type="entry name" value="ITPase-like_fam"/>
</dbReference>
<evidence type="ECO:0000256" key="3">
    <source>
        <dbReference type="HAMAP-Rule" id="MF_00528"/>
    </source>
</evidence>
<dbReference type="GO" id="GO:0036218">
    <property type="term" value="F:dTTP diphosphatase activity"/>
    <property type="evidence" value="ECO:0007669"/>
    <property type="project" value="RHEA"/>
</dbReference>
<comment type="catalytic activity">
    <reaction evidence="3">
        <text>dTTP + H2O = dTMP + diphosphate + H(+)</text>
        <dbReference type="Rhea" id="RHEA:28534"/>
        <dbReference type="ChEBI" id="CHEBI:15377"/>
        <dbReference type="ChEBI" id="CHEBI:15378"/>
        <dbReference type="ChEBI" id="CHEBI:33019"/>
        <dbReference type="ChEBI" id="CHEBI:37568"/>
        <dbReference type="ChEBI" id="CHEBI:63528"/>
        <dbReference type="EC" id="3.6.1.9"/>
    </reaction>
</comment>
<dbReference type="GO" id="GO:0036221">
    <property type="term" value="F:UTP diphosphatase activity"/>
    <property type="evidence" value="ECO:0007669"/>
    <property type="project" value="RHEA"/>
</dbReference>
<accession>A0A1F5F4L9</accession>
<comment type="function">
    <text evidence="3">Nucleoside triphosphate pyrophosphatase that hydrolyzes dTTP and UTP. May have a dual role in cell division arrest and in preventing the incorporation of modified nucleotides into cellular nucleic acids.</text>
</comment>
<dbReference type="PANTHER" id="PTHR43213">
    <property type="entry name" value="BIFUNCTIONAL DTTP/UTP PYROPHOSPHATASE/METHYLTRANSFERASE PROTEIN-RELATED"/>
    <property type="match status" value="1"/>
</dbReference>
<comment type="cofactor">
    <cofactor evidence="1 3">
        <name>a divalent metal cation</name>
        <dbReference type="ChEBI" id="CHEBI:60240"/>
    </cofactor>
</comment>